<feature type="non-terminal residue" evidence="1">
    <location>
        <position position="68"/>
    </location>
</feature>
<comment type="caution">
    <text evidence="1">The sequence shown here is derived from an EMBL/GenBank/DDBJ whole genome shotgun (WGS) entry which is preliminary data.</text>
</comment>
<gene>
    <name evidence="1" type="ORF">B0H67DRAFT_581206</name>
</gene>
<evidence type="ECO:0000313" key="2">
    <source>
        <dbReference type="Proteomes" id="UP001172102"/>
    </source>
</evidence>
<proteinExistence type="predicted"/>
<dbReference type="EMBL" id="JAUKUA010000004">
    <property type="protein sequence ID" value="KAK0715652.1"/>
    <property type="molecule type" value="Genomic_DNA"/>
</dbReference>
<dbReference type="AlphaFoldDB" id="A0AA40AH31"/>
<accession>A0AA40AH31</accession>
<protein>
    <submittedName>
        <fullName evidence="1">Uncharacterized protein</fullName>
    </submittedName>
</protein>
<dbReference type="Proteomes" id="UP001172102">
    <property type="component" value="Unassembled WGS sequence"/>
</dbReference>
<keyword evidence="2" id="KW-1185">Reference proteome</keyword>
<reference evidence="1" key="1">
    <citation type="submission" date="2023-06" db="EMBL/GenBank/DDBJ databases">
        <title>Genome-scale phylogeny and comparative genomics of the fungal order Sordariales.</title>
        <authorList>
            <consortium name="Lawrence Berkeley National Laboratory"/>
            <person name="Hensen N."/>
            <person name="Bonometti L."/>
            <person name="Westerberg I."/>
            <person name="Brannstrom I.O."/>
            <person name="Guillou S."/>
            <person name="Cros-Aarteil S."/>
            <person name="Calhoun S."/>
            <person name="Haridas S."/>
            <person name="Kuo A."/>
            <person name="Mondo S."/>
            <person name="Pangilinan J."/>
            <person name="Riley R."/>
            <person name="Labutti K."/>
            <person name="Andreopoulos B."/>
            <person name="Lipzen A."/>
            <person name="Chen C."/>
            <person name="Yanf M."/>
            <person name="Daum C."/>
            <person name="Ng V."/>
            <person name="Clum A."/>
            <person name="Steindorff A."/>
            <person name="Ohm R."/>
            <person name="Martin F."/>
            <person name="Silar P."/>
            <person name="Natvig D."/>
            <person name="Lalanne C."/>
            <person name="Gautier V."/>
            <person name="Ament-Velasquez S.L."/>
            <person name="Kruys A."/>
            <person name="Hutchinson M.I."/>
            <person name="Powell A.J."/>
            <person name="Barry K."/>
            <person name="Miller A.N."/>
            <person name="Grigoriev I.V."/>
            <person name="Debuchy R."/>
            <person name="Gladieux P."/>
            <person name="Thoren M.H."/>
            <person name="Johannesson H."/>
        </authorList>
    </citation>
    <scope>NUCLEOTIDE SEQUENCE</scope>
    <source>
        <strain evidence="1">SMH4607-1</strain>
    </source>
</reference>
<organism evidence="1 2">
    <name type="scientific">Lasiosphaeris hirsuta</name>
    <dbReference type="NCBI Taxonomy" id="260670"/>
    <lineage>
        <taxon>Eukaryota</taxon>
        <taxon>Fungi</taxon>
        <taxon>Dikarya</taxon>
        <taxon>Ascomycota</taxon>
        <taxon>Pezizomycotina</taxon>
        <taxon>Sordariomycetes</taxon>
        <taxon>Sordariomycetidae</taxon>
        <taxon>Sordariales</taxon>
        <taxon>Lasiosphaeriaceae</taxon>
        <taxon>Lasiosphaeris</taxon>
    </lineage>
</organism>
<sequence>MPRAESVPERVDVHMFMETQRPAAPTHTHLHTRARARTYLRHTGGSQGAFLLDALLAFLPPLLSFLDC</sequence>
<evidence type="ECO:0000313" key="1">
    <source>
        <dbReference type="EMBL" id="KAK0715652.1"/>
    </source>
</evidence>
<name>A0AA40AH31_9PEZI</name>